<dbReference type="AlphaFoldDB" id="T0LB63"/>
<comment type="caution">
    <text evidence="1">The sequence shown here is derived from an EMBL/GenBank/DDBJ whole genome shotgun (WGS) entry which is preliminary data.</text>
</comment>
<name>T0LB63_COLGC</name>
<gene>
    <name evidence="1" type="ORF">CGLO_11743</name>
</gene>
<dbReference type="Proteomes" id="UP000015530">
    <property type="component" value="Unassembled WGS sequence"/>
</dbReference>
<accession>T0LB63</accession>
<proteinExistence type="predicted"/>
<sequence>MIKHRNGIHRGIKCLLEMKQFLAVFFKQNIEESM</sequence>
<reference evidence="2" key="1">
    <citation type="journal article" date="2013" name="Mol. Plant Microbe Interact.">
        <title>Global aspects of pacC regulation of pathogenicity genes in Colletotrichum gloeosporioides as revealed by transcriptome analysis.</title>
        <authorList>
            <person name="Alkan N."/>
            <person name="Meng X."/>
            <person name="Friedlander G."/>
            <person name="Reuveni E."/>
            <person name="Sukno S."/>
            <person name="Sherman A."/>
            <person name="Thon M."/>
            <person name="Fluhr R."/>
            <person name="Prusky D."/>
        </authorList>
    </citation>
    <scope>NUCLEOTIDE SEQUENCE [LARGE SCALE GENOMIC DNA]</scope>
    <source>
        <strain evidence="2">Cg-14</strain>
    </source>
</reference>
<evidence type="ECO:0000313" key="2">
    <source>
        <dbReference type="Proteomes" id="UP000015530"/>
    </source>
</evidence>
<protein>
    <submittedName>
        <fullName evidence="1">Uncharacterized protein</fullName>
    </submittedName>
</protein>
<evidence type="ECO:0000313" key="1">
    <source>
        <dbReference type="EMBL" id="EQB48966.1"/>
    </source>
</evidence>
<dbReference type="HOGENOM" id="CLU_3377043_0_0_1"/>
<dbReference type="EMBL" id="AMYD01002464">
    <property type="protein sequence ID" value="EQB48966.1"/>
    <property type="molecule type" value="Genomic_DNA"/>
</dbReference>
<organism evidence="1 2">
    <name type="scientific">Colletotrichum gloeosporioides (strain Cg-14)</name>
    <name type="common">Anthracnose fungus</name>
    <name type="synonym">Glomerella cingulata</name>
    <dbReference type="NCBI Taxonomy" id="1237896"/>
    <lineage>
        <taxon>Eukaryota</taxon>
        <taxon>Fungi</taxon>
        <taxon>Dikarya</taxon>
        <taxon>Ascomycota</taxon>
        <taxon>Pezizomycotina</taxon>
        <taxon>Sordariomycetes</taxon>
        <taxon>Hypocreomycetidae</taxon>
        <taxon>Glomerellales</taxon>
        <taxon>Glomerellaceae</taxon>
        <taxon>Colletotrichum</taxon>
        <taxon>Colletotrichum gloeosporioides species complex</taxon>
    </lineage>
</organism>